<dbReference type="Proteomes" id="UP001293593">
    <property type="component" value="Unassembled WGS sequence"/>
</dbReference>
<keyword evidence="2" id="KW-1185">Reference proteome</keyword>
<dbReference type="EMBL" id="JAWXYG010000020">
    <property type="protein sequence ID" value="KAK4252793.1"/>
    <property type="molecule type" value="Genomic_DNA"/>
</dbReference>
<reference evidence="1" key="1">
    <citation type="submission" date="2023-10" db="EMBL/GenBank/DDBJ databases">
        <title>Chromosome-level genome of the transformable northern wattle, Acacia crassicarpa.</title>
        <authorList>
            <person name="Massaro I."/>
            <person name="Sinha N.R."/>
            <person name="Poethig S."/>
            <person name="Leichty A.R."/>
        </authorList>
    </citation>
    <scope>NUCLEOTIDE SEQUENCE</scope>
    <source>
        <strain evidence="1">Acra3RX</strain>
        <tissue evidence="1">Leaf</tissue>
    </source>
</reference>
<accession>A0AAE1IPB3</accession>
<evidence type="ECO:0000313" key="2">
    <source>
        <dbReference type="Proteomes" id="UP001293593"/>
    </source>
</evidence>
<dbReference type="AlphaFoldDB" id="A0AAE1IPB3"/>
<protein>
    <submittedName>
        <fullName evidence="1">Uncharacterized protein</fullName>
    </submittedName>
</protein>
<name>A0AAE1IPB3_9FABA</name>
<sequence>MWLNLIGIMPYLFQYEGEKQ</sequence>
<comment type="caution">
    <text evidence="1">The sequence shown here is derived from an EMBL/GenBank/DDBJ whole genome shotgun (WGS) entry which is preliminary data.</text>
</comment>
<proteinExistence type="predicted"/>
<gene>
    <name evidence="1" type="ORF">QN277_014335</name>
</gene>
<organism evidence="1 2">
    <name type="scientific">Acacia crassicarpa</name>
    <name type="common">northern wattle</name>
    <dbReference type="NCBI Taxonomy" id="499986"/>
    <lineage>
        <taxon>Eukaryota</taxon>
        <taxon>Viridiplantae</taxon>
        <taxon>Streptophyta</taxon>
        <taxon>Embryophyta</taxon>
        <taxon>Tracheophyta</taxon>
        <taxon>Spermatophyta</taxon>
        <taxon>Magnoliopsida</taxon>
        <taxon>eudicotyledons</taxon>
        <taxon>Gunneridae</taxon>
        <taxon>Pentapetalae</taxon>
        <taxon>rosids</taxon>
        <taxon>fabids</taxon>
        <taxon>Fabales</taxon>
        <taxon>Fabaceae</taxon>
        <taxon>Caesalpinioideae</taxon>
        <taxon>mimosoid clade</taxon>
        <taxon>Acacieae</taxon>
        <taxon>Acacia</taxon>
    </lineage>
</organism>
<evidence type="ECO:0000313" key="1">
    <source>
        <dbReference type="EMBL" id="KAK4252793.1"/>
    </source>
</evidence>